<dbReference type="GO" id="GO:0019852">
    <property type="term" value="P:L-ascorbic acid metabolic process"/>
    <property type="evidence" value="ECO:0007669"/>
    <property type="project" value="TreeGrafter"/>
</dbReference>
<dbReference type="InterPro" id="IPR013022">
    <property type="entry name" value="Xyl_isomerase-like_TIM-brl"/>
</dbReference>
<dbReference type="AlphaFoldDB" id="A0A1J9UC01"/>
<feature type="domain" description="Xylose isomerase-like TIM barrel" evidence="2">
    <location>
        <begin position="20"/>
        <end position="262"/>
    </location>
</feature>
<sequence length="264" mass="29671">MNRKLGMFLNTKHIEVNEGIKKAREWGLGYIQLYAMNTNFNLANISKVEWANLKKSLFFNGIKVPSLAISFGESGIVGAEVESVIEPLKRVADRGLELGANIITAHIGKIPDDEKSERYDKMQRTCYEIGNLSLRLGGVFAIETGSEKAIVLKRFIENISSNGLAVNFDPANIISDVNENPIESLFLLKEYIVQTHIKDCKEVKRNGLSEYIEVVAGNGEVDFDTFFKALDEIGFDGYNIIERNNYIDQLDGMSKSINFVKKYI</sequence>
<dbReference type="RefSeq" id="WP_071720258.1">
    <property type="nucleotide sequence ID" value="NZ_CBCSHB010000001.1"/>
</dbReference>
<keyword evidence="1" id="KW-0413">Isomerase</keyword>
<evidence type="ECO:0000313" key="3">
    <source>
        <dbReference type="EMBL" id="OJD74314.1"/>
    </source>
</evidence>
<dbReference type="SUPFAM" id="SSF51658">
    <property type="entry name" value="Xylose isomerase-like"/>
    <property type="match status" value="1"/>
</dbReference>
<evidence type="ECO:0000256" key="1">
    <source>
        <dbReference type="ARBA" id="ARBA00023235"/>
    </source>
</evidence>
<dbReference type="InterPro" id="IPR036237">
    <property type="entry name" value="Xyl_isomerase-like_sf"/>
</dbReference>
<protein>
    <recommendedName>
        <fullName evidence="2">Xylose isomerase-like TIM barrel domain-containing protein</fullName>
    </recommendedName>
</protein>
<dbReference type="GO" id="GO:0034015">
    <property type="term" value="F:L-ribulose-5-phosphate 3-epimerase activity"/>
    <property type="evidence" value="ECO:0007669"/>
    <property type="project" value="TreeGrafter"/>
</dbReference>
<dbReference type="Pfam" id="PF01261">
    <property type="entry name" value="AP_endonuc_2"/>
    <property type="match status" value="1"/>
</dbReference>
<dbReference type="Proteomes" id="UP000182788">
    <property type="component" value="Unassembled WGS sequence"/>
</dbReference>
<dbReference type="PANTHER" id="PTHR43489">
    <property type="entry name" value="ISOMERASE"/>
    <property type="match status" value="1"/>
</dbReference>
<name>A0A1J9UC01_9BACI</name>
<comment type="caution">
    <text evidence="3">The sequence shown here is derived from an EMBL/GenBank/DDBJ whole genome shotgun (WGS) entry which is preliminary data.</text>
</comment>
<dbReference type="Gene3D" id="3.20.20.150">
    <property type="entry name" value="Divalent-metal-dependent TIM barrel enzymes"/>
    <property type="match status" value="1"/>
</dbReference>
<dbReference type="PANTHER" id="PTHR43489:SF1">
    <property type="entry name" value="L-RIBULOSE-5-PHOSPHATE 3-EPIMERASE SGBU-RELATED"/>
    <property type="match status" value="1"/>
</dbReference>
<dbReference type="InterPro" id="IPR050417">
    <property type="entry name" value="Sugar_Epim/Isomerase"/>
</dbReference>
<accession>A0A1J9UC01</accession>
<reference evidence="3 4" key="1">
    <citation type="submission" date="2016-06" db="EMBL/GenBank/DDBJ databases">
        <title>First insights into the genetic diversity and population structure of in the Bacillus cereus group bacteria from diverse marine environments.</title>
        <authorList>
            <person name="Liu Y."/>
            <person name="Lai Q."/>
            <person name="Shao Z."/>
        </authorList>
    </citation>
    <scope>NUCLEOTIDE SEQUENCE [LARGE SCALE GENOMIC DNA]</scope>
    <source>
        <strain evidence="3 4">NH24A2</strain>
    </source>
</reference>
<gene>
    <name evidence="3" type="ORF">BAU28_04810</name>
</gene>
<proteinExistence type="predicted"/>
<organism evidence="3 4">
    <name type="scientific">Bacillus paramycoides</name>
    <dbReference type="NCBI Taxonomy" id="2026194"/>
    <lineage>
        <taxon>Bacteria</taxon>
        <taxon>Bacillati</taxon>
        <taxon>Bacillota</taxon>
        <taxon>Bacilli</taxon>
        <taxon>Bacillales</taxon>
        <taxon>Bacillaceae</taxon>
        <taxon>Bacillus</taxon>
        <taxon>Bacillus cereus group</taxon>
    </lineage>
</organism>
<evidence type="ECO:0000313" key="4">
    <source>
        <dbReference type="Proteomes" id="UP000182788"/>
    </source>
</evidence>
<evidence type="ECO:0000259" key="2">
    <source>
        <dbReference type="Pfam" id="PF01261"/>
    </source>
</evidence>
<dbReference type="GeneID" id="87594341"/>
<dbReference type="EMBL" id="MAOI01000112">
    <property type="protein sequence ID" value="OJD74314.1"/>
    <property type="molecule type" value="Genomic_DNA"/>
</dbReference>